<feature type="compositionally biased region" description="Low complexity" evidence="1">
    <location>
        <begin position="27"/>
        <end position="36"/>
    </location>
</feature>
<sequence>MHRISLWLEQLPLRRRSSHRRTESNKPSKSSKSSISAVRRLTHPEPYINKKREHSCEATISQMVGRQKQQQQKTPVTHSSSWNSQEVTSCLPVLHILPYDSQLSNTHEFNSSRSCERPKIRTNPWISRENHSFRSVERSSRPGAHLIDTYIDNCHPLNVKNLDDSACSSGYGSQDTSPESSVHSPDWQATASNVAQARLVDKSVECHSIDLDETIDVGSDEGDSEISLLCSSIKGENNNDSEDDENEDEHLYYELEAFNRLSMHLGEQECSSDSDFAPYAVGYISEHRRTSPIYASPYISTDDSHDPVTPEMEYPNTRSGFTYISTPHKRPSMWLSFPPPPPNHKYYDEDNDALLAELDAHIAELQLKSAAVHKLVDKAQQRRHELSRDKRLCFVESSDFRNMKLVLQQQFELVL</sequence>
<gene>
    <name evidence="2" type="ORF">AB6A40_002880</name>
</gene>
<protein>
    <submittedName>
        <fullName evidence="2">Uncharacterized protein</fullName>
    </submittedName>
</protein>
<dbReference type="AlphaFoldDB" id="A0ABD6EAE1"/>
<organism evidence="2 3">
    <name type="scientific">Gnathostoma spinigerum</name>
    <dbReference type="NCBI Taxonomy" id="75299"/>
    <lineage>
        <taxon>Eukaryota</taxon>
        <taxon>Metazoa</taxon>
        <taxon>Ecdysozoa</taxon>
        <taxon>Nematoda</taxon>
        <taxon>Chromadorea</taxon>
        <taxon>Rhabditida</taxon>
        <taxon>Spirurina</taxon>
        <taxon>Gnathostomatomorpha</taxon>
        <taxon>Gnathostomatoidea</taxon>
        <taxon>Gnathostomatidae</taxon>
        <taxon>Gnathostoma</taxon>
    </lineage>
</organism>
<evidence type="ECO:0000313" key="2">
    <source>
        <dbReference type="EMBL" id="MFH4976171.1"/>
    </source>
</evidence>
<accession>A0ABD6EAE1</accession>
<name>A0ABD6EAE1_9BILA</name>
<evidence type="ECO:0000256" key="1">
    <source>
        <dbReference type="SAM" id="MobiDB-lite"/>
    </source>
</evidence>
<keyword evidence="3" id="KW-1185">Reference proteome</keyword>
<evidence type="ECO:0000313" key="3">
    <source>
        <dbReference type="Proteomes" id="UP001608902"/>
    </source>
</evidence>
<comment type="caution">
    <text evidence="2">The sequence shown here is derived from an EMBL/GenBank/DDBJ whole genome shotgun (WGS) entry which is preliminary data.</text>
</comment>
<dbReference type="EMBL" id="JBGFUD010001359">
    <property type="protein sequence ID" value="MFH4976171.1"/>
    <property type="molecule type" value="Genomic_DNA"/>
</dbReference>
<feature type="region of interest" description="Disordered" evidence="1">
    <location>
        <begin position="15"/>
        <end position="82"/>
    </location>
</feature>
<reference evidence="2 3" key="1">
    <citation type="submission" date="2024-08" db="EMBL/GenBank/DDBJ databases">
        <title>Gnathostoma spinigerum genome.</title>
        <authorList>
            <person name="Gonzalez-Bertolin B."/>
            <person name="Monzon S."/>
            <person name="Zaballos A."/>
            <person name="Jimenez P."/>
            <person name="Dekumyoy P."/>
            <person name="Varona S."/>
            <person name="Cuesta I."/>
            <person name="Sumanam S."/>
            <person name="Adisakwattana P."/>
            <person name="Gasser R.B."/>
            <person name="Hernandez-Gonzalez A."/>
            <person name="Young N.D."/>
            <person name="Perteguer M.J."/>
        </authorList>
    </citation>
    <scope>NUCLEOTIDE SEQUENCE [LARGE SCALE GENOMIC DNA]</scope>
    <source>
        <strain evidence="2">AL3</strain>
        <tissue evidence="2">Liver</tissue>
    </source>
</reference>
<feature type="region of interest" description="Disordered" evidence="1">
    <location>
        <begin position="167"/>
        <end position="189"/>
    </location>
</feature>
<dbReference type="Proteomes" id="UP001608902">
    <property type="component" value="Unassembled WGS sequence"/>
</dbReference>
<proteinExistence type="predicted"/>